<evidence type="ECO:0000313" key="10">
    <source>
        <dbReference type="EMBL" id="URA09284.1"/>
    </source>
</evidence>
<dbReference type="GO" id="GO:0005524">
    <property type="term" value="F:ATP binding"/>
    <property type="evidence" value="ECO:0007669"/>
    <property type="project" value="UniProtKB-KW"/>
</dbReference>
<evidence type="ECO:0000256" key="5">
    <source>
        <dbReference type="ARBA" id="ARBA00022741"/>
    </source>
</evidence>
<dbReference type="InterPro" id="IPR011529">
    <property type="entry name" value="Glu_5kinase"/>
</dbReference>
<feature type="binding site" evidence="8">
    <location>
        <position position="19"/>
    </location>
    <ligand>
        <name>ATP</name>
        <dbReference type="ChEBI" id="CHEBI:30616"/>
    </ligand>
</feature>
<reference evidence="10" key="2">
    <citation type="submission" date="2022-06" db="EMBL/GenBank/DDBJ databases">
        <title>Thermospira aquatica gen. nov., sp. nov.</title>
        <authorList>
            <person name="Ben Ali Gam Z."/>
            <person name="Labat M."/>
        </authorList>
    </citation>
    <scope>NUCLEOTIDE SEQUENCE</scope>
    <source>
        <strain evidence="10">F1F22</strain>
    </source>
</reference>
<dbReference type="HAMAP" id="MF_00456">
    <property type="entry name" value="ProB"/>
    <property type="match status" value="1"/>
</dbReference>
<dbReference type="InterPro" id="IPR001057">
    <property type="entry name" value="Glu/AcGlu_kinase"/>
</dbReference>
<organism evidence="10 11">
    <name type="scientific">Thermospira aquatica</name>
    <dbReference type="NCBI Taxonomy" id="2828656"/>
    <lineage>
        <taxon>Bacteria</taxon>
        <taxon>Pseudomonadati</taxon>
        <taxon>Spirochaetota</taxon>
        <taxon>Spirochaetia</taxon>
        <taxon>Brevinematales</taxon>
        <taxon>Thermospiraceae</taxon>
        <taxon>Thermospira</taxon>
    </lineage>
</organism>
<keyword evidence="7 8" id="KW-0067">ATP-binding</keyword>
<comment type="similarity">
    <text evidence="8">Belongs to the glutamate 5-kinase family.</text>
</comment>
<dbReference type="EC" id="2.7.2.11" evidence="8"/>
<dbReference type="AlphaFoldDB" id="A0AAX3BAJ1"/>
<dbReference type="InterPro" id="IPR005715">
    <property type="entry name" value="Glu_5kinase/COase_Synthase"/>
</dbReference>
<sequence>MILPLPSGEKLSLRRVVIKLGTKQITDTRQLNEENIERLIDEVMRLRQQGVQCVLVVSGAIGMARYAMGMGEREFTLAEKQALAGVGQGLLMSFFAEKFQKRKTWIGQVLLTHYIFDNRKTYLNARNTLNTMLEMGIIPVINENDSVATDEIQFGDNDRLGAYVSVMVGADLYIMLTDIDGLYAYFGTPQQRLIPVVRGIQQVARYAQKQQENFSRGGMITKLQAAKITTTAGIPAVIANGFRPGVLEEIFGGLQTGTIFLPSGKTINYRKRWISSKKMKGKLVVDQGAKQALLKHKSLLAAGIVAVEGDFKEGDTVLVVGPEGEEIGLGIVNYESREIEKIKGRKSEEIAILLGKNKVNTVIHCDNMVLYGEEEYGSYSGD</sequence>
<evidence type="ECO:0000256" key="1">
    <source>
        <dbReference type="ARBA" id="ARBA00022490"/>
    </source>
</evidence>
<dbReference type="GO" id="GO:0004349">
    <property type="term" value="F:glutamate 5-kinase activity"/>
    <property type="evidence" value="ECO:0007669"/>
    <property type="project" value="UniProtKB-UniRule"/>
</dbReference>
<evidence type="ECO:0000256" key="6">
    <source>
        <dbReference type="ARBA" id="ARBA00022777"/>
    </source>
</evidence>
<dbReference type="InterPro" id="IPR001048">
    <property type="entry name" value="Asp/Glu/Uridylate_kinase"/>
</dbReference>
<feature type="binding site" evidence="8">
    <location>
        <begin position="177"/>
        <end position="178"/>
    </location>
    <ligand>
        <name>ATP</name>
        <dbReference type="ChEBI" id="CHEBI:30616"/>
    </ligand>
</feature>
<dbReference type="PIRSF" id="PIRSF000729">
    <property type="entry name" value="GK"/>
    <property type="match status" value="1"/>
</dbReference>
<keyword evidence="1 8" id="KW-0963">Cytoplasm</keyword>
<dbReference type="GO" id="GO:0003723">
    <property type="term" value="F:RNA binding"/>
    <property type="evidence" value="ECO:0007669"/>
    <property type="project" value="InterPro"/>
</dbReference>
<dbReference type="KEGG" id="taqu:KDW03_07195"/>
<proteinExistence type="inferred from homology"/>
<name>A0AAX3BAJ1_9SPIR</name>
<feature type="binding site" evidence="8">
    <location>
        <position position="58"/>
    </location>
    <ligand>
        <name>substrate</name>
    </ligand>
</feature>
<protein>
    <recommendedName>
        <fullName evidence="8">Glutamate 5-kinase</fullName>
        <ecNumber evidence="8">2.7.2.11</ecNumber>
    </recommendedName>
    <alternativeName>
        <fullName evidence="8">Gamma-glutamyl kinase</fullName>
        <shortName evidence="8">GK</shortName>
    </alternativeName>
</protein>
<comment type="subcellular location">
    <subcellularLocation>
        <location evidence="8">Cytoplasm</location>
    </subcellularLocation>
</comment>
<dbReference type="InterPro" id="IPR002478">
    <property type="entry name" value="PUA"/>
</dbReference>
<dbReference type="SUPFAM" id="SSF53633">
    <property type="entry name" value="Carbamate kinase-like"/>
    <property type="match status" value="1"/>
</dbReference>
<dbReference type="PANTHER" id="PTHR43654">
    <property type="entry name" value="GLUTAMATE 5-KINASE"/>
    <property type="match status" value="1"/>
</dbReference>
<feature type="binding site" evidence="8">
    <location>
        <position position="157"/>
    </location>
    <ligand>
        <name>substrate</name>
    </ligand>
</feature>
<dbReference type="FunFam" id="2.30.130.10:FF:000007">
    <property type="entry name" value="Glutamate 5-kinase"/>
    <property type="match status" value="1"/>
</dbReference>
<dbReference type="EMBL" id="CP073355">
    <property type="protein sequence ID" value="URA09284.1"/>
    <property type="molecule type" value="Genomic_DNA"/>
</dbReference>
<dbReference type="Gene3D" id="3.40.1160.10">
    <property type="entry name" value="Acetylglutamate kinase-like"/>
    <property type="match status" value="1"/>
</dbReference>
<dbReference type="Pfam" id="PF01472">
    <property type="entry name" value="PUA"/>
    <property type="match status" value="1"/>
</dbReference>
<dbReference type="SMART" id="SM00359">
    <property type="entry name" value="PUA"/>
    <property type="match status" value="1"/>
</dbReference>
<dbReference type="PANTHER" id="PTHR43654:SF1">
    <property type="entry name" value="ISOPENTENYL PHOSPHATE KINASE"/>
    <property type="match status" value="1"/>
</dbReference>
<feature type="binding site" evidence="8">
    <location>
        <position position="145"/>
    </location>
    <ligand>
        <name>substrate</name>
    </ligand>
</feature>
<dbReference type="RefSeq" id="WP_271434411.1">
    <property type="nucleotide sequence ID" value="NZ_CP073355.1"/>
</dbReference>
<evidence type="ECO:0000256" key="4">
    <source>
        <dbReference type="ARBA" id="ARBA00022679"/>
    </source>
</evidence>
<evidence type="ECO:0000256" key="8">
    <source>
        <dbReference type="HAMAP-Rule" id="MF_00456"/>
    </source>
</evidence>
<dbReference type="Gene3D" id="2.30.130.10">
    <property type="entry name" value="PUA domain"/>
    <property type="match status" value="1"/>
</dbReference>
<keyword evidence="4 8" id="KW-0808">Transferase</keyword>
<evidence type="ECO:0000256" key="7">
    <source>
        <dbReference type="ARBA" id="ARBA00022840"/>
    </source>
</evidence>
<dbReference type="Proteomes" id="UP001056539">
    <property type="component" value="Chromosome"/>
</dbReference>
<evidence type="ECO:0000256" key="3">
    <source>
        <dbReference type="ARBA" id="ARBA00022650"/>
    </source>
</evidence>
<evidence type="ECO:0000256" key="2">
    <source>
        <dbReference type="ARBA" id="ARBA00022605"/>
    </source>
</evidence>
<gene>
    <name evidence="8 10" type="primary">proB</name>
    <name evidence="10" type="ORF">KDW03_07195</name>
</gene>
<comment type="catalytic activity">
    <reaction evidence="8">
        <text>L-glutamate + ATP = L-glutamyl 5-phosphate + ADP</text>
        <dbReference type="Rhea" id="RHEA:14877"/>
        <dbReference type="ChEBI" id="CHEBI:29985"/>
        <dbReference type="ChEBI" id="CHEBI:30616"/>
        <dbReference type="ChEBI" id="CHEBI:58274"/>
        <dbReference type="ChEBI" id="CHEBI:456216"/>
        <dbReference type="EC" id="2.7.2.11"/>
    </reaction>
</comment>
<dbReference type="GO" id="GO:0005829">
    <property type="term" value="C:cytosol"/>
    <property type="evidence" value="ECO:0007669"/>
    <property type="project" value="TreeGrafter"/>
</dbReference>
<dbReference type="CDD" id="cd04242">
    <property type="entry name" value="AAK_G5K_ProB"/>
    <property type="match status" value="1"/>
</dbReference>
<dbReference type="GO" id="GO:0055129">
    <property type="term" value="P:L-proline biosynthetic process"/>
    <property type="evidence" value="ECO:0007669"/>
    <property type="project" value="UniProtKB-UniRule"/>
</dbReference>
<keyword evidence="6 8" id="KW-0418">Kinase</keyword>
<keyword evidence="11" id="KW-1185">Reference proteome</keyword>
<dbReference type="PRINTS" id="PR00474">
    <property type="entry name" value="GLU5KINASE"/>
</dbReference>
<feature type="domain" description="PUA" evidence="9">
    <location>
        <begin position="281"/>
        <end position="363"/>
    </location>
</feature>
<comment type="caution">
    <text evidence="8">Lacks conserved residue(s) required for the propagation of feature annotation.</text>
</comment>
<comment type="function">
    <text evidence="8">Catalyzes the transfer of a phosphate group to glutamate to form L-glutamate 5-phosphate.</text>
</comment>
<dbReference type="NCBIfam" id="TIGR01027">
    <property type="entry name" value="proB"/>
    <property type="match status" value="1"/>
</dbReference>
<dbReference type="InterPro" id="IPR015947">
    <property type="entry name" value="PUA-like_sf"/>
</dbReference>
<dbReference type="InterPro" id="IPR041739">
    <property type="entry name" value="G5K_ProB"/>
</dbReference>
<dbReference type="CDD" id="cd21157">
    <property type="entry name" value="PUA_G5K"/>
    <property type="match status" value="1"/>
</dbReference>
<evidence type="ECO:0000259" key="9">
    <source>
        <dbReference type="SMART" id="SM00359"/>
    </source>
</evidence>
<dbReference type="InterPro" id="IPR036393">
    <property type="entry name" value="AceGlu_kinase-like_sf"/>
</dbReference>
<dbReference type="SUPFAM" id="SSF88697">
    <property type="entry name" value="PUA domain-like"/>
    <property type="match status" value="1"/>
</dbReference>
<accession>A0AAX3BAJ1</accession>
<dbReference type="FunFam" id="3.40.1160.10:FF:000006">
    <property type="entry name" value="Glutamate 5-kinase"/>
    <property type="match status" value="1"/>
</dbReference>
<reference evidence="10" key="1">
    <citation type="submission" date="2021-04" db="EMBL/GenBank/DDBJ databases">
        <authorList>
            <person name="Postec A."/>
        </authorList>
    </citation>
    <scope>NUCLEOTIDE SEQUENCE</scope>
    <source>
        <strain evidence="10">F1F22</strain>
    </source>
</reference>
<keyword evidence="2 8" id="KW-0028">Amino-acid biosynthesis</keyword>
<dbReference type="InterPro" id="IPR036974">
    <property type="entry name" value="PUA_sf"/>
</dbReference>
<comment type="pathway">
    <text evidence="8">Amino-acid biosynthesis; L-proline biosynthesis; L-glutamate 5-semialdehyde from L-glutamate: step 1/2.</text>
</comment>
<keyword evidence="5 8" id="KW-0547">Nucleotide-binding</keyword>
<dbReference type="Pfam" id="PF00696">
    <property type="entry name" value="AA_kinase"/>
    <property type="match status" value="1"/>
</dbReference>
<evidence type="ECO:0000313" key="11">
    <source>
        <dbReference type="Proteomes" id="UP001056539"/>
    </source>
</evidence>
<keyword evidence="3 8" id="KW-0641">Proline biosynthesis</keyword>